<keyword evidence="8" id="KW-0418">Kinase</keyword>
<dbReference type="SUPFAM" id="SSF47384">
    <property type="entry name" value="Homodimeric domain of signal transducing histidine kinase"/>
    <property type="match status" value="1"/>
</dbReference>
<keyword evidence="10" id="KW-1133">Transmembrane helix</keyword>
<dbReference type="Pfam" id="PF00512">
    <property type="entry name" value="HisKA"/>
    <property type="match status" value="1"/>
</dbReference>
<feature type="domain" description="Guanylate cyclase" evidence="17">
    <location>
        <begin position="360"/>
        <end position="488"/>
    </location>
</feature>
<keyword evidence="7" id="KW-0547">Nucleotide-binding</keyword>
<dbReference type="EC" id="2.7.13.3" evidence="3"/>
<keyword evidence="11" id="KW-0902">Two-component regulatory system</keyword>
<feature type="modified residue" description="4-aspartylphosphate" evidence="14">
    <location>
        <position position="239"/>
    </location>
</feature>
<dbReference type="PROSITE" id="PS50125">
    <property type="entry name" value="GUANYLATE_CYCLASE_2"/>
    <property type="match status" value="1"/>
</dbReference>
<evidence type="ECO:0000256" key="8">
    <source>
        <dbReference type="ARBA" id="ARBA00022777"/>
    </source>
</evidence>
<dbReference type="PANTHER" id="PTHR11920">
    <property type="entry name" value="GUANYLYL CYCLASE"/>
    <property type="match status" value="1"/>
</dbReference>
<evidence type="ECO:0000313" key="19">
    <source>
        <dbReference type="Proteomes" id="UP000680348"/>
    </source>
</evidence>
<dbReference type="GO" id="GO:0000155">
    <property type="term" value="F:phosphorelay sensor kinase activity"/>
    <property type="evidence" value="ECO:0007669"/>
    <property type="project" value="InterPro"/>
</dbReference>
<keyword evidence="13 15" id="KW-0456">Lyase</keyword>
<dbReference type="GO" id="GO:0016020">
    <property type="term" value="C:membrane"/>
    <property type="evidence" value="ECO:0007669"/>
    <property type="project" value="UniProtKB-SubCell"/>
</dbReference>
<evidence type="ECO:0000256" key="13">
    <source>
        <dbReference type="ARBA" id="ARBA00023239"/>
    </source>
</evidence>
<evidence type="ECO:0000256" key="1">
    <source>
        <dbReference type="ARBA" id="ARBA00000085"/>
    </source>
</evidence>
<evidence type="ECO:0000256" key="5">
    <source>
        <dbReference type="ARBA" id="ARBA00022679"/>
    </source>
</evidence>
<dbReference type="PROSITE" id="PS00452">
    <property type="entry name" value="GUANYLATE_CYCLASE_1"/>
    <property type="match status" value="1"/>
</dbReference>
<dbReference type="GO" id="GO:0004016">
    <property type="term" value="F:adenylate cyclase activity"/>
    <property type="evidence" value="ECO:0007669"/>
    <property type="project" value="UniProtKB-ARBA"/>
</dbReference>
<feature type="domain" description="Response regulatory" evidence="16">
    <location>
        <begin position="190"/>
        <end position="306"/>
    </location>
</feature>
<organism evidence="18 19">
    <name type="scientific">Pseudaminobacter soli</name>
    <name type="common">ex Zhang et al. 2022</name>
    <dbReference type="NCBI Taxonomy" id="2831468"/>
    <lineage>
        <taxon>Bacteria</taxon>
        <taxon>Pseudomonadati</taxon>
        <taxon>Pseudomonadota</taxon>
        <taxon>Alphaproteobacteria</taxon>
        <taxon>Hyphomicrobiales</taxon>
        <taxon>Phyllobacteriaceae</taxon>
        <taxon>Pseudaminobacter</taxon>
    </lineage>
</organism>
<gene>
    <name evidence="18" type="ORF">KEU06_24045</name>
</gene>
<keyword evidence="5" id="KW-0808">Transferase</keyword>
<keyword evidence="19" id="KW-1185">Reference proteome</keyword>
<evidence type="ECO:0000256" key="4">
    <source>
        <dbReference type="ARBA" id="ARBA00022553"/>
    </source>
</evidence>
<dbReference type="SMART" id="SM00388">
    <property type="entry name" value="HisKA"/>
    <property type="match status" value="2"/>
</dbReference>
<evidence type="ECO:0000256" key="6">
    <source>
        <dbReference type="ARBA" id="ARBA00022692"/>
    </source>
</evidence>
<comment type="similarity">
    <text evidence="15">Belongs to the adenylyl cyclase class-4/guanylyl cyclase family.</text>
</comment>
<comment type="subcellular location">
    <subcellularLocation>
        <location evidence="2">Membrane</location>
    </subcellularLocation>
</comment>
<dbReference type="InterPro" id="IPR036097">
    <property type="entry name" value="HisK_dim/P_sf"/>
</dbReference>
<evidence type="ECO:0000259" key="16">
    <source>
        <dbReference type="PROSITE" id="PS50110"/>
    </source>
</evidence>
<dbReference type="SMART" id="SM00448">
    <property type="entry name" value="REC"/>
    <property type="match status" value="1"/>
</dbReference>
<keyword evidence="12" id="KW-0472">Membrane</keyword>
<dbReference type="SMART" id="SM00044">
    <property type="entry name" value="CYCc"/>
    <property type="match status" value="1"/>
</dbReference>
<dbReference type="Pfam" id="PF00211">
    <property type="entry name" value="Guanylate_cyc"/>
    <property type="match status" value="1"/>
</dbReference>
<dbReference type="Proteomes" id="UP000680348">
    <property type="component" value="Unassembled WGS sequence"/>
</dbReference>
<dbReference type="GO" id="GO:0005524">
    <property type="term" value="F:ATP binding"/>
    <property type="evidence" value="ECO:0007669"/>
    <property type="project" value="UniProtKB-KW"/>
</dbReference>
<dbReference type="InterPro" id="IPR050401">
    <property type="entry name" value="Cyclic_nucleotide_synthase"/>
</dbReference>
<sequence>MARTMVDAEFERRAALAIIWQDLLMPVRAIRGYQEIIVEEGQRLRLDDVLPYLHQVLTAARALSDLVDRIVDIKADAQAGSDDGASFQARLRHDLRTSLNAIIGYSEMVLEDLDGSNGADALRADIEKLLIAARQLLNRIDAIVDLSRGDADRGDIVRSHPDAAAEAAIVSLLRSLRPGNDLPKYNEAGRILVVDDNATNRDLLRRRLMHEGHEVFKASSGREAMSILNQDRFDLILLDLLMPDMNGIEVLEQLKLDERWHSIPVIMISGLSETDAVIRCIEAGADDYLPKPFDHVLLRARINTCLERKRWHDREQSYLAQLKVEKDRSEALLRNILPGPVMMRLNAGETFIADRFENVSILFADLVEFTPTAALMTPSRLVDRLNRVFSHFDRLALRLGVEKIKTIGDAYMAATGLPESQPDHTGLIAEFGLGMLAALEQINGTGEHSPLQIRIGIHTGPVVAGIIGHHKFTYDVWGDTVNVASRLEAGSLPGRIQVSKAARQVLAGRYNFESRGRINLKGRGSMEAFLLIPPDIQDLDQLT</sequence>
<comment type="caution">
    <text evidence="18">The sequence shown here is derived from an EMBL/GenBank/DDBJ whole genome shotgun (WGS) entry which is preliminary data.</text>
</comment>
<dbReference type="InterPro" id="IPR001789">
    <property type="entry name" value="Sig_transdc_resp-reg_receiver"/>
</dbReference>
<dbReference type="PROSITE" id="PS50110">
    <property type="entry name" value="RESPONSE_REGULATORY"/>
    <property type="match status" value="1"/>
</dbReference>
<dbReference type="InterPro" id="IPR029787">
    <property type="entry name" value="Nucleotide_cyclase"/>
</dbReference>
<name>A0A942IAV8_9HYPH</name>
<evidence type="ECO:0000256" key="14">
    <source>
        <dbReference type="PROSITE-ProRule" id="PRU00169"/>
    </source>
</evidence>
<dbReference type="Pfam" id="PF00072">
    <property type="entry name" value="Response_reg"/>
    <property type="match status" value="1"/>
</dbReference>
<comment type="catalytic activity">
    <reaction evidence="1">
        <text>ATP + protein L-histidine = ADP + protein N-phospho-L-histidine.</text>
        <dbReference type="EC" id="2.7.13.3"/>
    </reaction>
</comment>
<dbReference type="Gene3D" id="1.10.287.130">
    <property type="match status" value="1"/>
</dbReference>
<dbReference type="Gene3D" id="3.30.70.1230">
    <property type="entry name" value="Nucleotide cyclase"/>
    <property type="match status" value="1"/>
</dbReference>
<dbReference type="InterPro" id="IPR003661">
    <property type="entry name" value="HisK_dim/P_dom"/>
</dbReference>
<evidence type="ECO:0000256" key="3">
    <source>
        <dbReference type="ARBA" id="ARBA00012438"/>
    </source>
</evidence>
<dbReference type="CDD" id="cd07302">
    <property type="entry name" value="CHD"/>
    <property type="match status" value="1"/>
</dbReference>
<proteinExistence type="inferred from homology"/>
<evidence type="ECO:0000256" key="7">
    <source>
        <dbReference type="ARBA" id="ARBA00022741"/>
    </source>
</evidence>
<dbReference type="PANTHER" id="PTHR11920:SF335">
    <property type="entry name" value="GUANYLATE CYCLASE"/>
    <property type="match status" value="1"/>
</dbReference>
<dbReference type="GO" id="GO:0009190">
    <property type="term" value="P:cyclic nucleotide biosynthetic process"/>
    <property type="evidence" value="ECO:0007669"/>
    <property type="project" value="InterPro"/>
</dbReference>
<dbReference type="Gene3D" id="3.40.50.2300">
    <property type="match status" value="1"/>
</dbReference>
<keyword evidence="6" id="KW-0812">Transmembrane</keyword>
<dbReference type="InterPro" id="IPR001054">
    <property type="entry name" value="A/G_cyclase"/>
</dbReference>
<dbReference type="EMBL" id="JAGWCR010000015">
    <property type="protein sequence ID" value="MBS3651695.1"/>
    <property type="molecule type" value="Genomic_DNA"/>
</dbReference>
<dbReference type="SUPFAM" id="SSF55073">
    <property type="entry name" value="Nucleotide cyclase"/>
    <property type="match status" value="1"/>
</dbReference>
<dbReference type="InterPro" id="IPR011006">
    <property type="entry name" value="CheY-like_superfamily"/>
</dbReference>
<evidence type="ECO:0000313" key="18">
    <source>
        <dbReference type="EMBL" id="MBS3651695.1"/>
    </source>
</evidence>
<evidence type="ECO:0000256" key="2">
    <source>
        <dbReference type="ARBA" id="ARBA00004370"/>
    </source>
</evidence>
<dbReference type="SUPFAM" id="SSF52172">
    <property type="entry name" value="CheY-like"/>
    <property type="match status" value="1"/>
</dbReference>
<protein>
    <recommendedName>
        <fullName evidence="3">histidine kinase</fullName>
        <ecNumber evidence="3">2.7.13.3</ecNumber>
    </recommendedName>
</protein>
<keyword evidence="4 14" id="KW-0597">Phosphoprotein</keyword>
<evidence type="ECO:0000259" key="17">
    <source>
        <dbReference type="PROSITE" id="PS50125"/>
    </source>
</evidence>
<dbReference type="AlphaFoldDB" id="A0A942IAV8"/>
<dbReference type="InterPro" id="IPR018297">
    <property type="entry name" value="A/G_cyclase_CS"/>
</dbReference>
<keyword evidence="9" id="KW-0067">ATP-binding</keyword>
<evidence type="ECO:0000256" key="9">
    <source>
        <dbReference type="ARBA" id="ARBA00022840"/>
    </source>
</evidence>
<dbReference type="CDD" id="cd00082">
    <property type="entry name" value="HisKA"/>
    <property type="match status" value="1"/>
</dbReference>
<reference evidence="18" key="1">
    <citation type="submission" date="2021-04" db="EMBL/GenBank/DDBJ databases">
        <title>Pseudaminobacter soli sp. nov., isolated from paddy soil contaminated by heavy metals.</title>
        <authorList>
            <person name="Zhang K."/>
        </authorList>
    </citation>
    <scope>NUCLEOTIDE SEQUENCE</scope>
    <source>
        <strain evidence="18">19-2017</strain>
    </source>
</reference>
<accession>A0A942IAV8</accession>
<evidence type="ECO:0000256" key="15">
    <source>
        <dbReference type="RuleBase" id="RU000405"/>
    </source>
</evidence>
<evidence type="ECO:0000256" key="10">
    <source>
        <dbReference type="ARBA" id="ARBA00022989"/>
    </source>
</evidence>
<dbReference type="FunFam" id="3.40.50.2300:FF:000121">
    <property type="entry name" value="Sensor histidine kinase RcsC"/>
    <property type="match status" value="1"/>
</dbReference>
<evidence type="ECO:0000256" key="12">
    <source>
        <dbReference type="ARBA" id="ARBA00023136"/>
    </source>
</evidence>
<evidence type="ECO:0000256" key="11">
    <source>
        <dbReference type="ARBA" id="ARBA00023012"/>
    </source>
</evidence>
<dbReference type="RefSeq" id="WP_188257246.1">
    <property type="nucleotide sequence ID" value="NZ_JABVCF010000015.1"/>
</dbReference>